<reference evidence="2" key="1">
    <citation type="submission" date="2021-01" db="EMBL/GenBank/DDBJ databases">
        <authorList>
            <person name="Corre E."/>
            <person name="Pelletier E."/>
            <person name="Niang G."/>
            <person name="Scheremetjew M."/>
            <person name="Finn R."/>
            <person name="Kale V."/>
            <person name="Holt S."/>
            <person name="Cochrane G."/>
            <person name="Meng A."/>
            <person name="Brown T."/>
            <person name="Cohen L."/>
        </authorList>
    </citation>
    <scope>NUCLEOTIDE SEQUENCE</scope>
    <source>
        <strain evidence="2">CCAP1064/1</strain>
    </source>
</reference>
<feature type="region of interest" description="Disordered" evidence="1">
    <location>
        <begin position="27"/>
        <end position="53"/>
    </location>
</feature>
<dbReference type="EMBL" id="HBEL01011785">
    <property type="protein sequence ID" value="CAD8409484.1"/>
    <property type="molecule type" value="Transcribed_RNA"/>
</dbReference>
<feature type="compositionally biased region" description="Basic and acidic residues" evidence="1">
    <location>
        <begin position="83"/>
        <end position="97"/>
    </location>
</feature>
<protein>
    <submittedName>
        <fullName evidence="2">Uncharacterized protein</fullName>
    </submittedName>
</protein>
<feature type="region of interest" description="Disordered" evidence="1">
    <location>
        <begin position="83"/>
        <end position="155"/>
    </location>
</feature>
<evidence type="ECO:0000256" key="1">
    <source>
        <dbReference type="SAM" id="MobiDB-lite"/>
    </source>
</evidence>
<organism evidence="2">
    <name type="scientific">Proboscia inermis</name>
    <dbReference type="NCBI Taxonomy" id="420281"/>
    <lineage>
        <taxon>Eukaryota</taxon>
        <taxon>Sar</taxon>
        <taxon>Stramenopiles</taxon>
        <taxon>Ochrophyta</taxon>
        <taxon>Bacillariophyta</taxon>
        <taxon>Coscinodiscophyceae</taxon>
        <taxon>Rhizosoleniophycidae</taxon>
        <taxon>Rhizosoleniales</taxon>
        <taxon>Rhizosoleniaceae</taxon>
        <taxon>Proboscia</taxon>
    </lineage>
</organism>
<feature type="compositionally biased region" description="Basic residues" evidence="1">
    <location>
        <begin position="100"/>
        <end position="116"/>
    </location>
</feature>
<dbReference type="AlphaFoldDB" id="A0A7S0C0U7"/>
<accession>A0A7S0C0U7</accession>
<proteinExistence type="predicted"/>
<feature type="compositionally biased region" description="Polar residues" evidence="1">
    <location>
        <begin position="27"/>
        <end position="37"/>
    </location>
</feature>
<evidence type="ECO:0000313" key="2">
    <source>
        <dbReference type="EMBL" id="CAD8409484.1"/>
    </source>
</evidence>
<sequence length="198" mass="21924">MSTANTPTLNANNVKFLKKHVLKLDETTNGDSNYQNIGGNGHGTSGLGGSKVNGLLTKRRMDHQQIKWDHKVHQWYEIKGNEKVEGDEQQQPKEDFNGNHGHHTQARDKGHNRKHTMPSVKQPFNDSHSVSTSISGHNNNHSSNTRRKPNNTSDNLENKSVVQASFSDSVVALYVKSLLLFSNASSLSSSLKKLLFAG</sequence>
<feature type="compositionally biased region" description="Gly residues" evidence="1">
    <location>
        <begin position="38"/>
        <end position="51"/>
    </location>
</feature>
<gene>
    <name evidence="2" type="ORF">PINE0816_LOCUS5607</name>
</gene>
<name>A0A7S0C0U7_9STRA</name>
<feature type="compositionally biased region" description="Low complexity" evidence="1">
    <location>
        <begin position="131"/>
        <end position="143"/>
    </location>
</feature>